<evidence type="ECO:0000313" key="5">
    <source>
        <dbReference type="Proteomes" id="UP000318453"/>
    </source>
</evidence>
<organism evidence="4 5">
    <name type="scientific">Euhalothece natronophila Z-M001</name>
    <dbReference type="NCBI Taxonomy" id="522448"/>
    <lineage>
        <taxon>Bacteria</taxon>
        <taxon>Bacillati</taxon>
        <taxon>Cyanobacteriota</taxon>
        <taxon>Cyanophyceae</taxon>
        <taxon>Oscillatoriophycideae</taxon>
        <taxon>Chroococcales</taxon>
        <taxon>Halothecacae</taxon>
        <taxon>Halothece cluster</taxon>
        <taxon>Euhalothece</taxon>
    </lineage>
</organism>
<evidence type="ECO:0000256" key="1">
    <source>
        <dbReference type="SAM" id="Coils"/>
    </source>
</evidence>
<keyword evidence="4" id="KW-0482">Metalloprotease</keyword>
<keyword evidence="2" id="KW-0472">Membrane</keyword>
<proteinExistence type="predicted"/>
<dbReference type="EMBL" id="CP042326">
    <property type="protein sequence ID" value="QDZ39465.1"/>
    <property type="molecule type" value="Genomic_DNA"/>
</dbReference>
<evidence type="ECO:0000259" key="3">
    <source>
        <dbReference type="Pfam" id="PF02517"/>
    </source>
</evidence>
<keyword evidence="4" id="KW-0645">Protease</keyword>
<gene>
    <name evidence="4" type="ORF">FRE64_05715</name>
</gene>
<keyword evidence="2" id="KW-0812">Transmembrane</keyword>
<feature type="transmembrane region" description="Helical" evidence="2">
    <location>
        <begin position="331"/>
        <end position="350"/>
    </location>
</feature>
<dbReference type="RefSeq" id="WP_146295067.1">
    <property type="nucleotide sequence ID" value="NZ_CP042326.1"/>
</dbReference>
<feature type="transmembrane region" description="Helical" evidence="2">
    <location>
        <begin position="297"/>
        <end position="319"/>
    </location>
</feature>
<dbReference type="Pfam" id="PF02517">
    <property type="entry name" value="Rce1-like"/>
    <property type="match status" value="1"/>
</dbReference>
<dbReference type="AlphaFoldDB" id="A0A5B8NMF4"/>
<dbReference type="GO" id="GO:0006508">
    <property type="term" value="P:proteolysis"/>
    <property type="evidence" value="ECO:0007669"/>
    <property type="project" value="UniProtKB-KW"/>
</dbReference>
<keyword evidence="4" id="KW-0378">Hydrolase</keyword>
<dbReference type="PANTHER" id="PTHR43592">
    <property type="entry name" value="CAAX AMINO TERMINAL PROTEASE"/>
    <property type="match status" value="1"/>
</dbReference>
<feature type="transmembrane region" description="Helical" evidence="2">
    <location>
        <begin position="416"/>
        <end position="436"/>
    </location>
</feature>
<feature type="transmembrane region" description="Helical" evidence="2">
    <location>
        <begin position="239"/>
        <end position="265"/>
    </location>
</feature>
<dbReference type="KEGG" id="enn:FRE64_05715"/>
<dbReference type="GO" id="GO:0008237">
    <property type="term" value="F:metallopeptidase activity"/>
    <property type="evidence" value="ECO:0007669"/>
    <property type="project" value="UniProtKB-KW"/>
</dbReference>
<keyword evidence="5" id="KW-1185">Reference proteome</keyword>
<dbReference type="OrthoDB" id="9782250at2"/>
<feature type="transmembrane region" description="Helical" evidence="2">
    <location>
        <begin position="472"/>
        <end position="489"/>
    </location>
</feature>
<reference evidence="4" key="1">
    <citation type="submission" date="2019-08" db="EMBL/GenBank/DDBJ databases">
        <title>Carotenoids and Carotenoid Binding Proteins in the Halophilic Cyanobacterium Euhalothece sp. ZM00.</title>
        <authorList>
            <person name="Cho S.M."/>
            <person name="Song J.Y."/>
            <person name="Park Y.-I."/>
        </authorList>
    </citation>
    <scope>NUCLEOTIDE SEQUENCE [LARGE SCALE GENOMIC DNA]</scope>
    <source>
        <strain evidence="4">Z-M001</strain>
    </source>
</reference>
<keyword evidence="2" id="KW-1133">Transmembrane helix</keyword>
<dbReference type="Proteomes" id="UP000318453">
    <property type="component" value="Chromosome"/>
</dbReference>
<evidence type="ECO:0000313" key="4">
    <source>
        <dbReference type="EMBL" id="QDZ39465.1"/>
    </source>
</evidence>
<sequence>MTLKRFLLLLLTLFAVGKIILSLGSSLSQPQIQARLELYQVNLSLQATTLEAVEEDSQISSETLLGENPYADAQKKYEESLELAKSRRRDIQTQLEGLSADATVGNGVNLAQVPDVSPEEQQLQGTIQELNGFIGELELKIGILELKQNNTETALATWQGLQEEFSQETGFANISRAASVLAGLWETPPQVSENAETTIQDQLDGWFEYEGLHRLYEVQGDEAALASLETAQQEKAQQALFNLAIVTGLPLIGGLIGFGLLLFLLTQWAIKGKESILATNQNTTWDTPWDWEITWQVLVVGFFFVGQILLPLLIAASGINPGIWDIQGKALYVLVTYILMTVGGLTVLYFSIRKYFPLPEGWFQIKGNNWLVWGIGGYLVAIPLVVIVSIINQEIWQGQGGSNPLLFLAVQAQDKVALLIFFITAAIAAPIFEEIIFRGFLLPSLTKYIPLWAAIGLSSLLFSVAHLSLSEVLPLLVLGLVLGVVYTRSRNILASILVHSLWNSGTLLSLYILGSSVN</sequence>
<dbReference type="GO" id="GO:0004175">
    <property type="term" value="F:endopeptidase activity"/>
    <property type="evidence" value="ECO:0007669"/>
    <property type="project" value="UniProtKB-ARBA"/>
</dbReference>
<evidence type="ECO:0000256" key="2">
    <source>
        <dbReference type="SAM" id="Phobius"/>
    </source>
</evidence>
<feature type="transmembrane region" description="Helical" evidence="2">
    <location>
        <begin position="496"/>
        <end position="514"/>
    </location>
</feature>
<dbReference type="InterPro" id="IPR003675">
    <property type="entry name" value="Rce1/LyrA-like_dom"/>
</dbReference>
<feature type="domain" description="CAAX prenyl protease 2/Lysostaphin resistance protein A-like" evidence="3">
    <location>
        <begin position="417"/>
        <end position="504"/>
    </location>
</feature>
<keyword evidence="1" id="KW-0175">Coiled coil</keyword>
<name>A0A5B8NMF4_9CHRO</name>
<dbReference type="PANTHER" id="PTHR43592:SF15">
    <property type="entry name" value="CAAX AMINO TERMINAL PROTEASE FAMILY PROTEIN"/>
    <property type="match status" value="1"/>
</dbReference>
<protein>
    <submittedName>
        <fullName evidence="4">CPBP family intramembrane metalloprotease</fullName>
    </submittedName>
</protein>
<feature type="coiled-coil region" evidence="1">
    <location>
        <begin position="74"/>
        <end position="101"/>
    </location>
</feature>
<accession>A0A5B8NMF4</accession>
<feature type="transmembrane region" description="Helical" evidence="2">
    <location>
        <begin position="370"/>
        <end position="396"/>
    </location>
</feature>
<dbReference type="GO" id="GO:0080120">
    <property type="term" value="P:CAAX-box protein maturation"/>
    <property type="evidence" value="ECO:0007669"/>
    <property type="project" value="UniProtKB-ARBA"/>
</dbReference>